<comment type="catalytic activity">
    <reaction evidence="1">
        <text>[phosphatase 2A protein]-C-terminal L-leucine + S-adenosyl-L-methionine = [phosphatase 2A protein]-C-terminal L-leucine methyl ester + S-adenosyl-L-homocysteine</text>
        <dbReference type="Rhea" id="RHEA:48544"/>
        <dbReference type="Rhea" id="RHEA-COMP:12134"/>
        <dbReference type="Rhea" id="RHEA-COMP:12135"/>
        <dbReference type="ChEBI" id="CHEBI:57856"/>
        <dbReference type="ChEBI" id="CHEBI:59789"/>
        <dbReference type="ChEBI" id="CHEBI:90516"/>
        <dbReference type="ChEBI" id="CHEBI:90517"/>
        <dbReference type="EC" id="2.1.1.233"/>
    </reaction>
</comment>
<evidence type="ECO:0000256" key="6">
    <source>
        <dbReference type="ARBA" id="ARBA00022691"/>
    </source>
</evidence>
<protein>
    <recommendedName>
        <fullName evidence="3">[phosphatase 2A protein]-leucine-carboxy methyltransferase</fullName>
        <ecNumber evidence="3">2.1.1.233</ecNumber>
    </recommendedName>
    <alternativeName>
        <fullName evidence="7">[Phosphatase 2A protein]-leucine-carboxy methyltransferase 1</fullName>
    </alternativeName>
</protein>
<sequence length="426" mass="47760">MASGGYAFPAPEWRRPPDDGAVQCTHIDAALAKASCARLGYFQDPYTEQLIRVNRSSGSPLIHRGYWSRVEAIRQTVLRFVQEAPAGGVQVVNLGAGFDTLYFWLREDAGRWRDDLFYFEVDFPEVLSKKISAISRRQNLWPMLDVSTMEELTTRSSLGLREIRTKHCRMVQADMRISSELTAAMEGCGLRPDLPTIFVAECVLVYMQALHGDGIIQWAASAVTAPSAMVMYEQTNPHDRFGKVMVKNLAERGCPLLSVYDYPSMEAQKERFLARGWTRCQVADMNEIYRSHLDQSEVERIHKLELMDEFEECLGGDCKDRKVTAAVGGCYAGTLKRDQSFRYPGDGCDAGPTSGAARTAAQEVAGGPGVWGVSMEEPIRPREHPFDDWTKSRPSGRVSRLRRIDLALRGLDFQATQRQDEDGEAI</sequence>
<evidence type="ECO:0000313" key="10">
    <source>
        <dbReference type="EMBL" id="CAL4784894.1"/>
    </source>
</evidence>
<comment type="caution">
    <text evidence="8">The sequence shown here is derived from an EMBL/GenBank/DDBJ whole genome shotgun (WGS) entry which is preliminary data.</text>
</comment>
<dbReference type="PANTHER" id="PTHR13600">
    <property type="entry name" value="LEUCINE CARBOXYL METHYLTRANSFERASE"/>
    <property type="match status" value="1"/>
</dbReference>
<dbReference type="OrthoDB" id="203237at2759"/>
<name>A0A9P1G514_9DINO</name>
<keyword evidence="5" id="KW-0808">Transferase</keyword>
<reference evidence="9" key="2">
    <citation type="submission" date="2024-04" db="EMBL/GenBank/DDBJ databases">
        <authorList>
            <person name="Chen Y."/>
            <person name="Shah S."/>
            <person name="Dougan E. K."/>
            <person name="Thang M."/>
            <person name="Chan C."/>
        </authorList>
    </citation>
    <scope>NUCLEOTIDE SEQUENCE [LARGE SCALE GENOMIC DNA]</scope>
</reference>
<evidence type="ECO:0000313" key="11">
    <source>
        <dbReference type="Proteomes" id="UP001152797"/>
    </source>
</evidence>
<keyword evidence="4 10" id="KW-0489">Methyltransferase</keyword>
<comment type="similarity">
    <text evidence="2">Belongs to the methyltransferase superfamily. LCMT family.</text>
</comment>
<organism evidence="8">
    <name type="scientific">Cladocopium goreaui</name>
    <dbReference type="NCBI Taxonomy" id="2562237"/>
    <lineage>
        <taxon>Eukaryota</taxon>
        <taxon>Sar</taxon>
        <taxon>Alveolata</taxon>
        <taxon>Dinophyceae</taxon>
        <taxon>Suessiales</taxon>
        <taxon>Symbiodiniaceae</taxon>
        <taxon>Cladocopium</taxon>
    </lineage>
</organism>
<reference evidence="8" key="1">
    <citation type="submission" date="2022-10" db="EMBL/GenBank/DDBJ databases">
        <authorList>
            <person name="Chen Y."/>
            <person name="Dougan E. K."/>
            <person name="Chan C."/>
            <person name="Rhodes N."/>
            <person name="Thang M."/>
        </authorList>
    </citation>
    <scope>NUCLEOTIDE SEQUENCE</scope>
</reference>
<dbReference type="InterPro" id="IPR016651">
    <property type="entry name" value="LCMT1"/>
</dbReference>
<evidence type="ECO:0000256" key="2">
    <source>
        <dbReference type="ARBA" id="ARBA00010703"/>
    </source>
</evidence>
<dbReference type="EMBL" id="CAMXCT010002356">
    <property type="protein sequence ID" value="CAI3997582.1"/>
    <property type="molecule type" value="Genomic_DNA"/>
</dbReference>
<dbReference type="Proteomes" id="UP001152797">
    <property type="component" value="Unassembled WGS sequence"/>
</dbReference>
<evidence type="ECO:0000256" key="5">
    <source>
        <dbReference type="ARBA" id="ARBA00022679"/>
    </source>
</evidence>
<evidence type="ECO:0000256" key="7">
    <source>
        <dbReference type="ARBA" id="ARBA00032526"/>
    </source>
</evidence>
<evidence type="ECO:0000313" key="9">
    <source>
        <dbReference type="EMBL" id="CAL1150957.1"/>
    </source>
</evidence>
<dbReference type="GO" id="GO:0018423">
    <property type="term" value="F:protein C-terminal leucine carboxyl O-methyltransferase activity"/>
    <property type="evidence" value="ECO:0007669"/>
    <property type="project" value="UniProtKB-EC"/>
</dbReference>
<evidence type="ECO:0000256" key="4">
    <source>
        <dbReference type="ARBA" id="ARBA00022603"/>
    </source>
</evidence>
<evidence type="ECO:0000256" key="3">
    <source>
        <dbReference type="ARBA" id="ARBA00012834"/>
    </source>
</evidence>
<dbReference type="SUPFAM" id="SSF53335">
    <property type="entry name" value="S-adenosyl-L-methionine-dependent methyltransferases"/>
    <property type="match status" value="1"/>
</dbReference>
<evidence type="ECO:0000313" key="8">
    <source>
        <dbReference type="EMBL" id="CAI3997582.1"/>
    </source>
</evidence>
<dbReference type="InterPro" id="IPR007213">
    <property type="entry name" value="Ppm1/Ppm2/Tcmp"/>
</dbReference>
<evidence type="ECO:0000256" key="1">
    <source>
        <dbReference type="ARBA" id="ARBA00000724"/>
    </source>
</evidence>
<dbReference type="AlphaFoldDB" id="A0A9P1G514"/>
<keyword evidence="11" id="KW-1185">Reference proteome</keyword>
<dbReference type="GO" id="GO:0032259">
    <property type="term" value="P:methylation"/>
    <property type="evidence" value="ECO:0007669"/>
    <property type="project" value="UniProtKB-KW"/>
</dbReference>
<dbReference type="InterPro" id="IPR029063">
    <property type="entry name" value="SAM-dependent_MTases_sf"/>
</dbReference>
<dbReference type="EMBL" id="CAMXCT030002356">
    <property type="protein sequence ID" value="CAL4784894.1"/>
    <property type="molecule type" value="Genomic_DNA"/>
</dbReference>
<dbReference type="Pfam" id="PF04072">
    <property type="entry name" value="LCM"/>
    <property type="match status" value="1"/>
</dbReference>
<gene>
    <name evidence="8" type="ORF">C1SCF055_LOCUS23952</name>
</gene>
<dbReference type="EC" id="2.1.1.233" evidence="3"/>
<dbReference type="PANTHER" id="PTHR13600:SF21">
    <property type="entry name" value="LEUCINE CARBOXYL METHYLTRANSFERASE 1"/>
    <property type="match status" value="1"/>
</dbReference>
<dbReference type="Gene3D" id="3.40.50.150">
    <property type="entry name" value="Vaccinia Virus protein VP39"/>
    <property type="match status" value="1"/>
</dbReference>
<keyword evidence="6" id="KW-0949">S-adenosyl-L-methionine</keyword>
<accession>A0A9P1G514</accession>
<dbReference type="EMBL" id="CAMXCT020002356">
    <property type="protein sequence ID" value="CAL1150957.1"/>
    <property type="molecule type" value="Genomic_DNA"/>
</dbReference>
<proteinExistence type="inferred from homology"/>